<sequence>MAKVNFKRPLFEFISIVVAVVLAMALTEWRQNQLNRKLAEKSLQNIIAEIQDNRDDLAIDSAKIAADLRFMKAWITDFEEKSEKNDFSLNFDYSFLNRAALDVAINNQSMTYIDFEINMALAEIYNTQEFYSQKALDVFDAMGELTTSTHHPESAEFLAKVKGFNFQLGLVMGSIRAYMVETEQFLSTYNSEN</sequence>
<proteinExistence type="predicted"/>
<evidence type="ECO:0000313" key="1">
    <source>
        <dbReference type="EMBL" id="SEV92614.1"/>
    </source>
</evidence>
<dbReference type="GeneID" id="99985467"/>
<dbReference type="OrthoDB" id="981444at2"/>
<organism evidence="1 2">
    <name type="scientific">Roseivirga pacifica</name>
    <dbReference type="NCBI Taxonomy" id="1267423"/>
    <lineage>
        <taxon>Bacteria</taxon>
        <taxon>Pseudomonadati</taxon>
        <taxon>Bacteroidota</taxon>
        <taxon>Cytophagia</taxon>
        <taxon>Cytophagales</taxon>
        <taxon>Roseivirgaceae</taxon>
        <taxon>Roseivirga</taxon>
    </lineage>
</organism>
<dbReference type="Proteomes" id="UP000199437">
    <property type="component" value="Unassembled WGS sequence"/>
</dbReference>
<reference evidence="2" key="1">
    <citation type="submission" date="2016-10" db="EMBL/GenBank/DDBJ databases">
        <authorList>
            <person name="Varghese N."/>
            <person name="Submissions S."/>
        </authorList>
    </citation>
    <scope>NUCLEOTIDE SEQUENCE [LARGE SCALE GENOMIC DNA]</scope>
    <source>
        <strain evidence="2">CGMCC 1.12402</strain>
    </source>
</reference>
<dbReference type="AlphaFoldDB" id="A0A1I0MW31"/>
<accession>A0A1I0MW31</accession>
<gene>
    <name evidence="1" type="ORF">SAMN05216290_0727</name>
</gene>
<dbReference type="EMBL" id="FOIR01000001">
    <property type="protein sequence ID" value="SEV92614.1"/>
    <property type="molecule type" value="Genomic_DNA"/>
</dbReference>
<name>A0A1I0MW31_9BACT</name>
<protein>
    <submittedName>
        <fullName evidence="1">Uncharacterized protein</fullName>
    </submittedName>
</protein>
<evidence type="ECO:0000313" key="2">
    <source>
        <dbReference type="Proteomes" id="UP000199437"/>
    </source>
</evidence>
<dbReference type="STRING" id="1267423.SAMN05216290_0727"/>
<dbReference type="RefSeq" id="WP_090257016.1">
    <property type="nucleotide sequence ID" value="NZ_FOIR01000001.1"/>
</dbReference>
<keyword evidence="2" id="KW-1185">Reference proteome</keyword>